<dbReference type="STRING" id="336988.NT96_04195"/>
<dbReference type="CDD" id="cd06261">
    <property type="entry name" value="TM_PBP2"/>
    <property type="match status" value="1"/>
</dbReference>
<keyword evidence="5 7" id="KW-1133">Transmembrane helix</keyword>
<comment type="caution">
    <text evidence="9">The sequence shown here is derived from an EMBL/GenBank/DDBJ whole genome shotgun (WGS) entry which is preliminary data.</text>
</comment>
<evidence type="ECO:0000256" key="5">
    <source>
        <dbReference type="ARBA" id="ARBA00022989"/>
    </source>
</evidence>
<feature type="domain" description="ABC transmembrane type-1" evidence="8">
    <location>
        <begin position="95"/>
        <end position="287"/>
    </location>
</feature>
<name>G9WHI5_9LACO</name>
<protein>
    <submittedName>
        <fullName evidence="9">Oligopeptide transport system permease protein</fullName>
    </submittedName>
</protein>
<keyword evidence="10" id="KW-1185">Reference proteome</keyword>
<keyword evidence="3" id="KW-1003">Cell membrane</keyword>
<dbReference type="Pfam" id="PF12911">
    <property type="entry name" value="OppC_N"/>
    <property type="match status" value="1"/>
</dbReference>
<evidence type="ECO:0000256" key="7">
    <source>
        <dbReference type="RuleBase" id="RU363032"/>
    </source>
</evidence>
<evidence type="ECO:0000256" key="6">
    <source>
        <dbReference type="ARBA" id="ARBA00023136"/>
    </source>
</evidence>
<feature type="transmembrane region" description="Helical" evidence="7">
    <location>
        <begin position="267"/>
        <end position="290"/>
    </location>
</feature>
<keyword evidence="4 7" id="KW-0812">Transmembrane</keyword>
<evidence type="ECO:0000313" key="10">
    <source>
        <dbReference type="Proteomes" id="UP000004959"/>
    </source>
</evidence>
<accession>G9WHI5</accession>
<comment type="similarity">
    <text evidence="7">Belongs to the binding-protein-dependent transport system permease family.</text>
</comment>
<feature type="transmembrane region" description="Helical" evidence="7">
    <location>
        <begin position="159"/>
        <end position="178"/>
    </location>
</feature>
<comment type="subcellular location">
    <subcellularLocation>
        <location evidence="1 7">Cell membrane</location>
        <topology evidence="1 7">Multi-pass membrane protein</topology>
    </subcellularLocation>
</comment>
<dbReference type="InterPro" id="IPR000515">
    <property type="entry name" value="MetI-like"/>
</dbReference>
<sequence>MAKAKKIEQSESQAHAHSFLKAAVREFKRDKIAMISFFFLVIVVFGVFIGSMFIPRDAFSNVDIMDTNLAPFTNGHILGTDDGGRDEFLLVVIAARNSLSISIPVTIVIMAVGIFLGLMSAYYGGFFDWIWMRITDYLSIVPTLMILLTLLTIINNYSIWTLVWVISLFSWIGSMRFFRALTFAERENDYVKASKLSGSSSLAIMWKQIFPNLSSQFYAQTALAFAGNIGLETGISYLGYGLPYTTPSLGTLVNKATDPEVMTQSPWMWLPASFLILALSVSLIFIGQALRRVADQRQSLA</sequence>
<dbReference type="eggNOG" id="COG1173">
    <property type="taxonomic scope" value="Bacteria"/>
</dbReference>
<dbReference type="Proteomes" id="UP000004959">
    <property type="component" value="Chromosome"/>
</dbReference>
<feature type="transmembrane region" description="Helical" evidence="7">
    <location>
        <begin position="101"/>
        <end position="122"/>
    </location>
</feature>
<dbReference type="GO" id="GO:0005886">
    <property type="term" value="C:plasma membrane"/>
    <property type="evidence" value="ECO:0007669"/>
    <property type="project" value="UniProtKB-SubCell"/>
</dbReference>
<evidence type="ECO:0000313" key="9">
    <source>
        <dbReference type="EMBL" id="EHN58324.1"/>
    </source>
</evidence>
<evidence type="ECO:0000256" key="3">
    <source>
        <dbReference type="ARBA" id="ARBA00022475"/>
    </source>
</evidence>
<dbReference type="InterPro" id="IPR025966">
    <property type="entry name" value="OppC_N"/>
</dbReference>
<dbReference type="InterPro" id="IPR035906">
    <property type="entry name" value="MetI-like_sf"/>
</dbReference>
<evidence type="ECO:0000259" key="8">
    <source>
        <dbReference type="PROSITE" id="PS50928"/>
    </source>
</evidence>
<dbReference type="AlphaFoldDB" id="G9WHI5"/>
<dbReference type="PATRIC" id="fig|1045004.4.peg.200"/>
<dbReference type="RefSeq" id="WP_007744515.1">
    <property type="nucleotide sequence ID" value="NZ_CM001398.1"/>
</dbReference>
<keyword evidence="2 7" id="KW-0813">Transport</keyword>
<proteinExistence type="inferred from homology"/>
<dbReference type="Pfam" id="PF00528">
    <property type="entry name" value="BPD_transp_1"/>
    <property type="match status" value="1"/>
</dbReference>
<evidence type="ECO:0000256" key="4">
    <source>
        <dbReference type="ARBA" id="ARBA00022692"/>
    </source>
</evidence>
<evidence type="ECO:0000256" key="1">
    <source>
        <dbReference type="ARBA" id="ARBA00004651"/>
    </source>
</evidence>
<evidence type="ECO:0000256" key="2">
    <source>
        <dbReference type="ARBA" id="ARBA00022448"/>
    </source>
</evidence>
<reference evidence="9 10" key="1">
    <citation type="journal article" date="2012" name="PLoS ONE">
        <title>Functional divergence in the genus oenococcus as predicted by genome sequencing of the newly-described species, Oenococcus kitaharae.</title>
        <authorList>
            <person name="Borneman A.R."/>
            <person name="McCarthy J.M."/>
            <person name="Chambers P.J."/>
            <person name="Bartowsky E.J."/>
        </authorList>
    </citation>
    <scope>NUCLEOTIDE SEQUENCE [LARGE SCALE GENOMIC DNA]</scope>
    <source>
        <strain evidence="10">DSM17330</strain>
    </source>
</reference>
<dbReference type="HOGENOM" id="CLU_028518_1_4_9"/>
<feature type="transmembrane region" description="Helical" evidence="7">
    <location>
        <begin position="32"/>
        <end position="54"/>
    </location>
</feature>
<dbReference type="PROSITE" id="PS50928">
    <property type="entry name" value="ABC_TM1"/>
    <property type="match status" value="1"/>
</dbReference>
<dbReference type="OrthoDB" id="9797472at2"/>
<feature type="transmembrane region" description="Helical" evidence="7">
    <location>
        <begin position="217"/>
        <end position="240"/>
    </location>
</feature>
<gene>
    <name evidence="9" type="ORF">OKIT_0199</name>
</gene>
<dbReference type="EMBL" id="AFVZ01000001">
    <property type="protein sequence ID" value="EHN58324.1"/>
    <property type="molecule type" value="Genomic_DNA"/>
</dbReference>
<feature type="transmembrane region" description="Helical" evidence="7">
    <location>
        <begin position="134"/>
        <end position="153"/>
    </location>
</feature>
<dbReference type="PANTHER" id="PTHR43386">
    <property type="entry name" value="OLIGOPEPTIDE TRANSPORT SYSTEM PERMEASE PROTEIN APPC"/>
    <property type="match status" value="1"/>
</dbReference>
<dbReference type="GO" id="GO:0055085">
    <property type="term" value="P:transmembrane transport"/>
    <property type="evidence" value="ECO:0007669"/>
    <property type="project" value="InterPro"/>
</dbReference>
<dbReference type="InterPro" id="IPR050366">
    <property type="entry name" value="BP-dependent_transpt_permease"/>
</dbReference>
<dbReference type="PANTHER" id="PTHR43386:SF1">
    <property type="entry name" value="D,D-DIPEPTIDE TRANSPORT SYSTEM PERMEASE PROTEIN DDPC-RELATED"/>
    <property type="match status" value="1"/>
</dbReference>
<keyword evidence="6 7" id="KW-0472">Membrane</keyword>
<dbReference type="SUPFAM" id="SSF161098">
    <property type="entry name" value="MetI-like"/>
    <property type="match status" value="1"/>
</dbReference>
<dbReference type="Gene3D" id="1.10.3720.10">
    <property type="entry name" value="MetI-like"/>
    <property type="match status" value="1"/>
</dbReference>
<organism evidence="9 10">
    <name type="scientific">Oenococcus kitaharae DSM 17330</name>
    <dbReference type="NCBI Taxonomy" id="1045004"/>
    <lineage>
        <taxon>Bacteria</taxon>
        <taxon>Bacillati</taxon>
        <taxon>Bacillota</taxon>
        <taxon>Bacilli</taxon>
        <taxon>Lactobacillales</taxon>
        <taxon>Lactobacillaceae</taxon>
        <taxon>Oenococcus</taxon>
    </lineage>
</organism>